<dbReference type="AlphaFoldDB" id="A0AAW1WST2"/>
<accession>A0AAW1WST2</accession>
<feature type="region of interest" description="Disordered" evidence="1">
    <location>
        <begin position="286"/>
        <end position="327"/>
    </location>
</feature>
<dbReference type="EMBL" id="JBEDUW010000005">
    <property type="protein sequence ID" value="KAK9927111.1"/>
    <property type="molecule type" value="Genomic_DNA"/>
</dbReference>
<dbReference type="PANTHER" id="PTHR36723:SF1">
    <property type="entry name" value="F22C12.19"/>
    <property type="match status" value="1"/>
</dbReference>
<gene>
    <name evidence="2" type="ORF">M0R45_024313</name>
</gene>
<proteinExistence type="predicted"/>
<protein>
    <submittedName>
        <fullName evidence="2">Uncharacterized protein</fullName>
    </submittedName>
</protein>
<name>A0AAW1WST2_RUBAR</name>
<keyword evidence="3" id="KW-1185">Reference proteome</keyword>
<evidence type="ECO:0000313" key="3">
    <source>
        <dbReference type="Proteomes" id="UP001457282"/>
    </source>
</evidence>
<organism evidence="2 3">
    <name type="scientific">Rubus argutus</name>
    <name type="common">Southern blackberry</name>
    <dbReference type="NCBI Taxonomy" id="59490"/>
    <lineage>
        <taxon>Eukaryota</taxon>
        <taxon>Viridiplantae</taxon>
        <taxon>Streptophyta</taxon>
        <taxon>Embryophyta</taxon>
        <taxon>Tracheophyta</taxon>
        <taxon>Spermatophyta</taxon>
        <taxon>Magnoliopsida</taxon>
        <taxon>eudicotyledons</taxon>
        <taxon>Gunneridae</taxon>
        <taxon>Pentapetalae</taxon>
        <taxon>rosids</taxon>
        <taxon>fabids</taxon>
        <taxon>Rosales</taxon>
        <taxon>Rosaceae</taxon>
        <taxon>Rosoideae</taxon>
        <taxon>Rosoideae incertae sedis</taxon>
        <taxon>Rubus</taxon>
    </lineage>
</organism>
<feature type="region of interest" description="Disordered" evidence="1">
    <location>
        <begin position="594"/>
        <end position="670"/>
    </location>
</feature>
<evidence type="ECO:0000256" key="1">
    <source>
        <dbReference type="SAM" id="MobiDB-lite"/>
    </source>
</evidence>
<feature type="compositionally biased region" description="Polar residues" evidence="1">
    <location>
        <begin position="297"/>
        <end position="309"/>
    </location>
</feature>
<dbReference type="Proteomes" id="UP001457282">
    <property type="component" value="Unassembled WGS sequence"/>
</dbReference>
<dbReference type="PANTHER" id="PTHR36723">
    <property type="entry name" value="F22C12.19"/>
    <property type="match status" value="1"/>
</dbReference>
<feature type="compositionally biased region" description="Polar residues" evidence="1">
    <location>
        <begin position="601"/>
        <end position="613"/>
    </location>
</feature>
<reference evidence="2 3" key="1">
    <citation type="journal article" date="2023" name="G3 (Bethesda)">
        <title>A chromosome-length genome assembly and annotation of blackberry (Rubus argutus, cv. 'Hillquist').</title>
        <authorList>
            <person name="Bruna T."/>
            <person name="Aryal R."/>
            <person name="Dudchenko O."/>
            <person name="Sargent D.J."/>
            <person name="Mead D."/>
            <person name="Buti M."/>
            <person name="Cavallini A."/>
            <person name="Hytonen T."/>
            <person name="Andres J."/>
            <person name="Pham M."/>
            <person name="Weisz D."/>
            <person name="Mascagni F."/>
            <person name="Usai G."/>
            <person name="Natali L."/>
            <person name="Bassil N."/>
            <person name="Fernandez G.E."/>
            <person name="Lomsadze A."/>
            <person name="Armour M."/>
            <person name="Olukolu B."/>
            <person name="Poorten T."/>
            <person name="Britton C."/>
            <person name="Davik J."/>
            <person name="Ashrafi H."/>
            <person name="Aiden E.L."/>
            <person name="Borodovsky M."/>
            <person name="Worthington M."/>
        </authorList>
    </citation>
    <scope>NUCLEOTIDE SEQUENCE [LARGE SCALE GENOMIC DNA]</scope>
    <source>
        <strain evidence="2">PI 553951</strain>
    </source>
</reference>
<evidence type="ECO:0000313" key="2">
    <source>
        <dbReference type="EMBL" id="KAK9927111.1"/>
    </source>
</evidence>
<comment type="caution">
    <text evidence="2">The sequence shown here is derived from an EMBL/GenBank/DDBJ whole genome shotgun (WGS) entry which is preliminary data.</text>
</comment>
<sequence>MDSVELTYPVVGMEGLLRAVKELEPCDLDRLVSPSTELCSSSLSYKDVTNGVSASKSEPSKLDEDLSRHLHDRGRNGFLLNSGAESVQLQRKSGKVSKTVNLPSKRPRITQLEDPISLAGVDGIKDMSDKLGSYLTKCNSSDKTQLMKQKTKFTSKRGDKRNLRLPVKTKNDSFSVKAGLASFSSATGGNNFFGVHGLKSDNHDVTKHVDDLPLNELLDGTYKHPSLGKDKGKKPANVNDSFLHSVRKACSILQLPRTVQPQHIAEVDSHSEMKMSSLPLSTTSVVANGVNGDKGESSISDLSSSNKAQDSCIRPDSPANPLDMPSSQPHYILEQLALPANKDLESLLLDATKPALFSKSTPDPCSGKQMSRRACLPPFPWSNTSSWHCRSNSDAAKLSTSRGTCQGRWLRIERNTLTSLGTTDDFTDLESMTYDQSLVPSARFKMDCSTNDISPTISVLPRCELVSSSPATCSKESYAALESGGKVNHSGNINDEHIPKILAAAQTLCGMATNPFIRNPDGIIRWPKKPSQKAMKARKLKSVEKPEEVYGSSIAVSGSDKLTRRSMDRMLMLPPKKPKLSLSDDRKDFNNFSSFRKGPISWSTPRSSRSLPSKSGKESIGSIRHSTSDVAKHSYMMPPPSRVLEKASNKREKPRKLLTMEWNRGKDRPD</sequence>